<gene>
    <name evidence="2" type="ORF">PBK173_000266200</name>
    <name evidence="3" type="ORF">PBNK65E_000498800</name>
    <name evidence="6" type="ORF">PBNK65NY_000514300</name>
    <name evidence="5" type="ORF">PBSP11A_000500100</name>
    <name evidence="4" type="ORF">PBSP11RLL_000496700</name>
</gene>
<dbReference type="AlphaFoldDB" id="A0A0Y9XI09"/>
<sequence>MNKFYIKIVLFLLTISLYVNNKTLAIEPDPGENATSESARHNLTSEEIYEKNKHLLCTDPKETIKAGEVMKEAVKHLEYHATSIDDYKLFGIDIFNMQYFYKKKDRGYIDVRKVKICHLYKYNEIINMLWNPDRQIFFISDFVKIVRVYNPNLVMIQQRYGGSSMNCQKYFYALSAKFEVSENKTILVMASADINDHNPSNKKYKNEIVNSANLFKTDIDSEDDIRKGKLKKTFVNLIGYLIEKIGSYSYITFIESVSDTYIESVSDTYIESASCHAPIFLKRMIRKTLCCFLPHK</sequence>
<dbReference type="VEuPathDB" id="PlasmoDB:PBANKA_1100700"/>
<dbReference type="Proteomes" id="UP000219974">
    <property type="component" value="Unassembled WGS sequence"/>
</dbReference>
<dbReference type="Proteomes" id="UP000516480">
    <property type="component" value="Unassembled WGS sequence"/>
</dbReference>
<evidence type="ECO:0000313" key="2">
    <source>
        <dbReference type="EMBL" id="CXI58844.1"/>
    </source>
</evidence>
<feature type="signal peptide" evidence="1">
    <location>
        <begin position="1"/>
        <end position="25"/>
    </location>
</feature>
<feature type="chain" id="PRO_5014242953" evidence="1">
    <location>
        <begin position="26"/>
        <end position="296"/>
    </location>
</feature>
<protein>
    <submittedName>
        <fullName evidence="2">Fam-a protein</fullName>
    </submittedName>
</protein>
<dbReference type="SUPFAM" id="SSF55961">
    <property type="entry name" value="Bet v1-like"/>
    <property type="match status" value="1"/>
</dbReference>
<evidence type="ECO:0000313" key="5">
    <source>
        <dbReference type="EMBL" id="SCL83447.1"/>
    </source>
</evidence>
<dbReference type="EMBL" id="FMIH01000085">
    <property type="protein sequence ID" value="SCL82151.1"/>
    <property type="molecule type" value="Genomic_DNA"/>
</dbReference>
<dbReference type="NCBIfam" id="TIGR01599">
    <property type="entry name" value="PYST-A"/>
    <property type="match status" value="1"/>
</dbReference>
<accession>A0A0Y9XI09</accession>
<evidence type="ECO:0000256" key="1">
    <source>
        <dbReference type="SAM" id="SignalP"/>
    </source>
</evidence>
<evidence type="ECO:0000313" key="9">
    <source>
        <dbReference type="Proteomes" id="UP000219974"/>
    </source>
</evidence>
<evidence type="ECO:0000313" key="8">
    <source>
        <dbReference type="Proteomes" id="UP000219860"/>
    </source>
</evidence>
<name>A0A0Y9XI09_PLABE</name>
<evidence type="ECO:0000313" key="3">
    <source>
        <dbReference type="EMBL" id="SBW38161.1"/>
    </source>
</evidence>
<reference evidence="2 7" key="1">
    <citation type="submission" date="2016-02" db="EMBL/GenBank/DDBJ databases">
        <authorList>
            <consortium name="Pathogen Informatics"/>
        </authorList>
    </citation>
    <scope>NUCLEOTIDE SEQUENCE [LARGE SCALE GENOMIC DNA]</scope>
    <source>
        <strain evidence="2 7">K173</strain>
        <strain evidence="6">NK65 ny</strain>
        <strain evidence="3 10">NK65e</strain>
        <strain evidence="5 8">SP11 Antwerpcl1</strain>
        <strain evidence="4 9">SP11 RLL</strain>
    </source>
</reference>
<dbReference type="EMBL" id="LT160031">
    <property type="protein sequence ID" value="CXI58844.1"/>
    <property type="molecule type" value="Genomic_DNA"/>
</dbReference>
<dbReference type="InterPro" id="IPR006486">
    <property type="entry name" value="PYST_A"/>
</dbReference>
<dbReference type="EMBL" id="FLVA01000088">
    <property type="protein sequence ID" value="SBW38161.1"/>
    <property type="molecule type" value="Genomic_DNA"/>
</dbReference>
<evidence type="ECO:0000313" key="10">
    <source>
        <dbReference type="Proteomes" id="UP000220214"/>
    </source>
</evidence>
<dbReference type="EMBL" id="FMII01000125">
    <property type="protein sequence ID" value="SCL83447.1"/>
    <property type="molecule type" value="Genomic_DNA"/>
</dbReference>
<dbReference type="OMA" id="IESASCH"/>
<organism evidence="2 7">
    <name type="scientific">Plasmodium berghei</name>
    <dbReference type="NCBI Taxonomy" id="5821"/>
    <lineage>
        <taxon>Eukaryota</taxon>
        <taxon>Sar</taxon>
        <taxon>Alveolata</taxon>
        <taxon>Apicomplexa</taxon>
        <taxon>Aconoidasida</taxon>
        <taxon>Haemosporida</taxon>
        <taxon>Plasmodiidae</taxon>
        <taxon>Plasmodium</taxon>
        <taxon>Plasmodium (Vinckeia)</taxon>
    </lineage>
</organism>
<evidence type="ECO:0000313" key="4">
    <source>
        <dbReference type="EMBL" id="SCL82151.1"/>
    </source>
</evidence>
<dbReference type="Proteomes" id="UP000069549">
    <property type="component" value="Chromosome 11"/>
</dbReference>
<dbReference type="EMBL" id="FMIE01000247">
    <property type="protein sequence ID" value="SCL87151.1"/>
    <property type="molecule type" value="Genomic_DNA"/>
</dbReference>
<dbReference type="Proteomes" id="UP000220214">
    <property type="component" value="Unassembled WGS sequence"/>
</dbReference>
<dbReference type="Proteomes" id="UP000219860">
    <property type="component" value="Unassembled WGS sequence"/>
</dbReference>
<dbReference type="OrthoDB" id="10305601at2759"/>
<evidence type="ECO:0000313" key="7">
    <source>
        <dbReference type="Proteomes" id="UP000069549"/>
    </source>
</evidence>
<proteinExistence type="predicted"/>
<evidence type="ECO:0000313" key="6">
    <source>
        <dbReference type="EMBL" id="SCL87151.1"/>
    </source>
</evidence>
<keyword evidence="1" id="KW-0732">Signal</keyword>